<evidence type="ECO:0000256" key="3">
    <source>
        <dbReference type="ARBA" id="ARBA00022478"/>
    </source>
</evidence>
<gene>
    <name evidence="14" type="ORF">HF690_12025</name>
</gene>
<feature type="domain" description="RNA polymerase sigma factor 54 core-binding" evidence="13">
    <location>
        <begin position="116"/>
        <end position="310"/>
    </location>
</feature>
<dbReference type="PROSITE" id="PS00717">
    <property type="entry name" value="SIGMA54_1"/>
    <property type="match status" value="1"/>
</dbReference>
<evidence type="ECO:0000259" key="12">
    <source>
        <dbReference type="Pfam" id="PF04552"/>
    </source>
</evidence>
<dbReference type="PRINTS" id="PR00045">
    <property type="entry name" value="SIGMA54FCT"/>
</dbReference>
<keyword evidence="5 10" id="KW-0548">Nucleotidyltransferase</keyword>
<dbReference type="NCBIfam" id="NF009118">
    <property type="entry name" value="PRK12469.1"/>
    <property type="match status" value="1"/>
</dbReference>
<keyword evidence="9 10" id="KW-0804">Transcription</keyword>
<comment type="function">
    <text evidence="10">Sigma factors are initiation factors that promote the attachment of RNA polymerase to specific initiation sites and are then released.</text>
</comment>
<dbReference type="GO" id="GO:0003677">
    <property type="term" value="F:DNA binding"/>
    <property type="evidence" value="ECO:0007669"/>
    <property type="project" value="UniProtKB-KW"/>
</dbReference>
<dbReference type="InterPro" id="IPR007634">
    <property type="entry name" value="RNA_pol_sigma_54_DNA-bd"/>
</dbReference>
<evidence type="ECO:0000256" key="7">
    <source>
        <dbReference type="ARBA" id="ARBA00023082"/>
    </source>
</evidence>
<keyword evidence="6 10" id="KW-0805">Transcription regulation</keyword>
<dbReference type="PROSITE" id="PS00718">
    <property type="entry name" value="SIGMA54_2"/>
    <property type="match status" value="1"/>
</dbReference>
<evidence type="ECO:0000313" key="15">
    <source>
        <dbReference type="Proteomes" id="UP000541636"/>
    </source>
</evidence>
<dbReference type="GO" id="GO:0006352">
    <property type="term" value="P:DNA-templated transcription initiation"/>
    <property type="evidence" value="ECO:0007669"/>
    <property type="project" value="InterPro"/>
</dbReference>
<keyword evidence="8 10" id="KW-0238">DNA-binding</keyword>
<feature type="compositionally biased region" description="Acidic residues" evidence="11">
    <location>
        <begin position="49"/>
        <end position="58"/>
    </location>
</feature>
<dbReference type="GO" id="GO:0016987">
    <property type="term" value="F:sigma factor activity"/>
    <property type="evidence" value="ECO:0007669"/>
    <property type="project" value="UniProtKB-KW"/>
</dbReference>
<evidence type="ECO:0000259" key="13">
    <source>
        <dbReference type="Pfam" id="PF04963"/>
    </source>
</evidence>
<feature type="compositionally biased region" description="Gly residues" evidence="11">
    <location>
        <begin position="99"/>
        <end position="110"/>
    </location>
</feature>
<dbReference type="Proteomes" id="UP000541636">
    <property type="component" value="Unassembled WGS sequence"/>
</dbReference>
<evidence type="ECO:0000256" key="5">
    <source>
        <dbReference type="ARBA" id="ARBA00022695"/>
    </source>
</evidence>
<dbReference type="GO" id="GO:0001216">
    <property type="term" value="F:DNA-binding transcription activator activity"/>
    <property type="evidence" value="ECO:0007669"/>
    <property type="project" value="InterPro"/>
</dbReference>
<keyword evidence="3 10" id="KW-0240">DNA-directed RNA polymerase</keyword>
<dbReference type="PROSITE" id="PS50044">
    <property type="entry name" value="SIGMA54_3"/>
    <property type="match status" value="1"/>
</dbReference>
<dbReference type="Gene3D" id="1.10.10.60">
    <property type="entry name" value="Homeodomain-like"/>
    <property type="match status" value="1"/>
</dbReference>
<dbReference type="PIRSF" id="PIRSF000774">
    <property type="entry name" value="RpoN"/>
    <property type="match status" value="1"/>
</dbReference>
<dbReference type="RefSeq" id="WP_168609605.1">
    <property type="nucleotide sequence ID" value="NZ_JAAZQD010000004.1"/>
</dbReference>
<evidence type="ECO:0000256" key="9">
    <source>
        <dbReference type="ARBA" id="ARBA00023163"/>
    </source>
</evidence>
<organism evidence="14 15">
    <name type="scientific">Oleiagrimonas citrea</name>
    <dbReference type="NCBI Taxonomy" id="1665687"/>
    <lineage>
        <taxon>Bacteria</taxon>
        <taxon>Pseudomonadati</taxon>
        <taxon>Pseudomonadota</taxon>
        <taxon>Gammaproteobacteria</taxon>
        <taxon>Lysobacterales</taxon>
        <taxon>Rhodanobacteraceae</taxon>
        <taxon>Oleiagrimonas</taxon>
    </lineage>
</organism>
<accession>A0A846ZQ57</accession>
<dbReference type="NCBIfam" id="TIGR02395">
    <property type="entry name" value="rpoN_sigma"/>
    <property type="match status" value="1"/>
</dbReference>
<proteinExistence type="inferred from homology"/>
<dbReference type="GO" id="GO:0000428">
    <property type="term" value="C:DNA-directed RNA polymerase complex"/>
    <property type="evidence" value="ECO:0007669"/>
    <property type="project" value="UniProtKB-KW"/>
</dbReference>
<dbReference type="Pfam" id="PF00309">
    <property type="entry name" value="Sigma54_AID"/>
    <property type="match status" value="1"/>
</dbReference>
<evidence type="ECO:0000256" key="10">
    <source>
        <dbReference type="PIRNR" id="PIRNR000774"/>
    </source>
</evidence>
<evidence type="ECO:0000256" key="8">
    <source>
        <dbReference type="ARBA" id="ARBA00023125"/>
    </source>
</evidence>
<keyword evidence="7 10" id="KW-0731">Sigma factor</keyword>
<dbReference type="Gene3D" id="1.10.10.1330">
    <property type="entry name" value="RNA polymerase sigma-54 factor, core-binding domain"/>
    <property type="match status" value="1"/>
</dbReference>
<feature type="region of interest" description="Disordered" evidence="11">
    <location>
        <begin position="44"/>
        <end position="121"/>
    </location>
</feature>
<reference evidence="14 15" key="1">
    <citation type="journal article" date="2017" name="Int. J. Syst. Evol. Microbiol.">
        <title>Oleiagrimonas citrea sp. nov., a marine bacterium isolated from tidal flat sediment and emended description of the genus Oleiagrimonas Fang et al. 2015 and Oleiagrimonas soli.</title>
        <authorList>
            <person name="Yang S.H."/>
            <person name="Seo H.S."/>
            <person name="Seong C.N."/>
            <person name="Kwon K.K."/>
        </authorList>
    </citation>
    <scope>NUCLEOTIDE SEQUENCE [LARGE SCALE GENOMIC DNA]</scope>
    <source>
        <strain evidence="14 15">MEBiC09124</strain>
    </source>
</reference>
<evidence type="ECO:0000256" key="1">
    <source>
        <dbReference type="ARBA" id="ARBA00008798"/>
    </source>
</evidence>
<protein>
    <recommendedName>
        <fullName evidence="2 10">RNA polymerase sigma-54 factor</fullName>
    </recommendedName>
</protein>
<name>A0A846ZQ57_9GAMM</name>
<comment type="similarity">
    <text evidence="1 10">Belongs to the sigma-54 factor family.</text>
</comment>
<dbReference type="InterPro" id="IPR000394">
    <property type="entry name" value="RNA_pol_sigma_54"/>
</dbReference>
<feature type="compositionally biased region" description="Basic and acidic residues" evidence="11">
    <location>
        <begin position="79"/>
        <end position="95"/>
    </location>
</feature>
<dbReference type="InterPro" id="IPR038709">
    <property type="entry name" value="RpoN_core-bd_sf"/>
</dbReference>
<sequence length="483" mass="53394">MKPGLQLRLNQQLALTPQLQQAIRLLQLSQLELETELRQITETNPLLEFTDDSEEPTLDVDGNPSEPAAEAEPPAENATETKTDDWESDPSREAESYGPSGGGTVNGSGGGEEDDFEPQNAAPEGLREHLVWQLNLESLSPREQAIALAIIDALDDDGYLHEGLASVLAALPPQHGVDEAEIDAVRRRLQHLDPTGVASLDLRDCLLAQLQQLEPDTPQLALACGIVEIGLDLLAKNDLPRLASKLKSPIEDIADASALIRSLDPRPGARLDPTPTEYVTPDAYAWRDGTRWRVSLSPDSQPRLGLNQHYCSLIKQASREDAAYLRGRMQEARWLLKSLQSRAETILKVAEAIVRRQSAFLDYGPEAMRPLVLREVAEQVGMHESTISRVTTRKYLHTPRGTFEFKYFFSSGVSTDTGGSASATAIQAMLRKLVDEEDTSRPLSDKALAEHLNERGIQVARRTVAKYREQLRIPSSNERQRIG</sequence>
<dbReference type="InterPro" id="IPR007046">
    <property type="entry name" value="RNA_pol_sigma_54_core-bd"/>
</dbReference>
<dbReference type="GO" id="GO:0016779">
    <property type="term" value="F:nucleotidyltransferase activity"/>
    <property type="evidence" value="ECO:0007669"/>
    <property type="project" value="UniProtKB-KW"/>
</dbReference>
<evidence type="ECO:0000313" key="14">
    <source>
        <dbReference type="EMBL" id="NKZ39678.1"/>
    </source>
</evidence>
<dbReference type="Pfam" id="PF04552">
    <property type="entry name" value="Sigma54_DBD"/>
    <property type="match status" value="1"/>
</dbReference>
<evidence type="ECO:0000256" key="4">
    <source>
        <dbReference type="ARBA" id="ARBA00022679"/>
    </source>
</evidence>
<keyword evidence="15" id="KW-1185">Reference proteome</keyword>
<dbReference type="AlphaFoldDB" id="A0A846ZQ57"/>
<dbReference type="EMBL" id="JAAZQD010000004">
    <property type="protein sequence ID" value="NKZ39678.1"/>
    <property type="molecule type" value="Genomic_DNA"/>
</dbReference>
<dbReference type="Pfam" id="PF04963">
    <property type="entry name" value="Sigma54_CBD"/>
    <property type="match status" value="1"/>
</dbReference>
<evidence type="ECO:0000256" key="11">
    <source>
        <dbReference type="SAM" id="MobiDB-lite"/>
    </source>
</evidence>
<evidence type="ECO:0000256" key="6">
    <source>
        <dbReference type="ARBA" id="ARBA00023015"/>
    </source>
</evidence>
<dbReference type="PANTHER" id="PTHR32248:SF4">
    <property type="entry name" value="RNA POLYMERASE SIGMA-54 FACTOR"/>
    <property type="match status" value="1"/>
</dbReference>
<comment type="caution">
    <text evidence="14">The sequence shown here is derived from an EMBL/GenBank/DDBJ whole genome shotgun (WGS) entry which is preliminary data.</text>
</comment>
<feature type="domain" description="RNA polymerase sigma factor 54 DNA-binding" evidence="12">
    <location>
        <begin position="323"/>
        <end position="481"/>
    </location>
</feature>
<dbReference type="NCBIfam" id="NF004595">
    <property type="entry name" value="PRK05932.1-2"/>
    <property type="match status" value="1"/>
</dbReference>
<dbReference type="PANTHER" id="PTHR32248">
    <property type="entry name" value="RNA POLYMERASE SIGMA-54 FACTOR"/>
    <property type="match status" value="1"/>
</dbReference>
<feature type="compositionally biased region" description="Low complexity" evidence="11">
    <location>
        <begin position="64"/>
        <end position="76"/>
    </location>
</feature>
<keyword evidence="4 10" id="KW-0808">Transferase</keyword>
<evidence type="ECO:0000256" key="2">
    <source>
        <dbReference type="ARBA" id="ARBA00019942"/>
    </source>
</evidence>